<organism evidence="2 3">
    <name type="scientific">Lactobacillus amylovorus</name>
    <dbReference type="NCBI Taxonomy" id="1604"/>
    <lineage>
        <taxon>Bacteria</taxon>
        <taxon>Bacillati</taxon>
        <taxon>Bacillota</taxon>
        <taxon>Bacilli</taxon>
        <taxon>Lactobacillales</taxon>
        <taxon>Lactobacillaceae</taxon>
        <taxon>Lactobacillus</taxon>
    </lineage>
</organism>
<dbReference type="Pfam" id="PF02624">
    <property type="entry name" value="YcaO"/>
    <property type="match status" value="1"/>
</dbReference>
<evidence type="ECO:0000259" key="1">
    <source>
        <dbReference type="PROSITE" id="PS51664"/>
    </source>
</evidence>
<gene>
    <name evidence="2" type="ORF">ODV14_02685</name>
</gene>
<accession>A0AAW6B7Z9</accession>
<proteinExistence type="predicted"/>
<dbReference type="Gene3D" id="3.30.160.660">
    <property type="match status" value="1"/>
</dbReference>
<feature type="domain" description="YcaO" evidence="1">
    <location>
        <begin position="84"/>
        <end position="399"/>
    </location>
</feature>
<dbReference type="PANTHER" id="PTHR37809">
    <property type="entry name" value="RIBOSOMAL PROTEIN S12 METHYLTHIOTRANSFERASE ACCESSORY FACTOR YCAO"/>
    <property type="match status" value="1"/>
</dbReference>
<dbReference type="AlphaFoldDB" id="A0AAW6B7Z9"/>
<dbReference type="InterPro" id="IPR003776">
    <property type="entry name" value="YcaO-like_dom"/>
</dbReference>
<dbReference type="PANTHER" id="PTHR37809:SF1">
    <property type="entry name" value="RIBOSOMAL PROTEIN S12 METHYLTHIOTRANSFERASE ACCESSORY FACTOR YCAO"/>
    <property type="match status" value="1"/>
</dbReference>
<dbReference type="Proteomes" id="UP001141961">
    <property type="component" value="Unassembled WGS sequence"/>
</dbReference>
<dbReference type="PROSITE" id="PS51664">
    <property type="entry name" value="YCAO"/>
    <property type="match status" value="1"/>
</dbReference>
<reference evidence="2" key="1">
    <citation type="journal article" date="2022" name="Microorganisms">
        <title>Antibiotic Susceptibility, Resistance Gene Determinants and Corresponding Genomic Regions in Lactobacillus amylovorus Isolates Derived from Wild Boars and Domestic Pigs.</title>
        <authorList>
            <person name="Moravkova M."/>
            <person name="Kostovova I."/>
            <person name="Kavanova K."/>
            <person name="Pechar R."/>
            <person name="Stanek S."/>
            <person name="Brychta A."/>
            <person name="Zeman M."/>
            <person name="Kubasova T."/>
        </authorList>
    </citation>
    <scope>NUCLEOTIDE SEQUENCE</scope>
    <source>
        <strain evidence="2">M597B</strain>
    </source>
</reference>
<sequence length="399" mass="46204">MIQQISLEQYNLLLNNKVLFQNIKNIKKVNDKLYVSFIGDTSDLQEYSILKNNNYYLPPKYKWVDISYGHHNVILNPNNPNILGYSYDDESLKSKSKAIYEYFERLCCFTPPQFTYTESENYRIGYDKLGIEWSNPILNGKPKYWINGCTTFSHKNIEIPYNFVFYGKPLNDIAKHLGSSNGVALGKSNTDAFQRALREYIERDVLLTCWLDKGKDLFHVKINHHMGISHYLSKQGINIDCFVYKYKICNNFIVWCQLTNSKNKQAYHSSGFSAKPNIEKAVSHALSEAWGALKYKEENILSKSSSPLKDIQDYYFDIRNTNKVKVLTKYTKSCNYSNLINLSNITLRSKYQEIISVDLSIPELRNQGLYCKKVIGIGGKSMVFDYHLAPDMPKYLPLA</sequence>
<reference evidence="2" key="2">
    <citation type="submission" date="2022-10" db="EMBL/GenBank/DDBJ databases">
        <authorList>
            <person name="Kostovova I."/>
            <person name="Moravkova M."/>
            <person name="Pechar R."/>
        </authorList>
    </citation>
    <scope>NUCLEOTIDE SEQUENCE</scope>
    <source>
        <strain evidence="2">M597B</strain>
    </source>
</reference>
<evidence type="ECO:0000313" key="3">
    <source>
        <dbReference type="Proteomes" id="UP001141961"/>
    </source>
</evidence>
<dbReference type="Gene3D" id="3.30.40.250">
    <property type="match status" value="1"/>
</dbReference>
<comment type="caution">
    <text evidence="2">The sequence shown here is derived from an EMBL/GenBank/DDBJ whole genome shotgun (WGS) entry which is preliminary data.</text>
</comment>
<dbReference type="RefSeq" id="WP_025284015.1">
    <property type="nucleotide sequence ID" value="NZ_JAOTHC010000006.1"/>
</dbReference>
<dbReference type="Gene3D" id="3.30.1330.230">
    <property type="match status" value="1"/>
</dbReference>
<name>A0AAW6B7Z9_LACAM</name>
<dbReference type="EMBL" id="JAOTHD010000005">
    <property type="protein sequence ID" value="MDB6246261.1"/>
    <property type="molecule type" value="Genomic_DNA"/>
</dbReference>
<evidence type="ECO:0000313" key="2">
    <source>
        <dbReference type="EMBL" id="MDB6246261.1"/>
    </source>
</evidence>
<protein>
    <submittedName>
        <fullName evidence="2">YcaO-like family protein</fullName>
    </submittedName>
</protein>